<feature type="coiled-coil region" evidence="8">
    <location>
        <begin position="53"/>
        <end position="80"/>
    </location>
</feature>
<protein>
    <submittedName>
        <fullName evidence="11">Centromere protein H-like</fullName>
    </submittedName>
</protein>
<comment type="similarity">
    <text evidence="7">Belongs to the CENP-H/MCM16 family.</text>
</comment>
<keyword evidence="3" id="KW-0158">Chromosome</keyword>
<evidence type="ECO:0000313" key="10">
    <source>
        <dbReference type="Proteomes" id="UP000085678"/>
    </source>
</evidence>
<dbReference type="GO" id="GO:0000776">
    <property type="term" value="C:kinetochore"/>
    <property type="evidence" value="ECO:0007669"/>
    <property type="project" value="UniProtKB-KW"/>
</dbReference>
<evidence type="ECO:0000256" key="2">
    <source>
        <dbReference type="ARBA" id="ARBA00004629"/>
    </source>
</evidence>
<keyword evidence="8" id="KW-0175">Coiled coil</keyword>
<dbReference type="InParanoid" id="A0A1S3J1E3"/>
<dbReference type="GO" id="GO:0051382">
    <property type="term" value="P:kinetochore assembly"/>
    <property type="evidence" value="ECO:0007669"/>
    <property type="project" value="InterPro"/>
</dbReference>
<evidence type="ECO:0000256" key="7">
    <source>
        <dbReference type="ARBA" id="ARBA00025735"/>
    </source>
</evidence>
<keyword evidence="4" id="KW-0995">Kinetochore</keyword>
<dbReference type="PANTHER" id="PTHR48122">
    <property type="entry name" value="CENTROMERE PROTEIN H"/>
    <property type="match status" value="1"/>
</dbReference>
<dbReference type="KEGG" id="lak:106169371"/>
<dbReference type="OMA" id="KSHQESW"/>
<dbReference type="STRING" id="7574.A0A1S3J1E3"/>
<proteinExistence type="inferred from homology"/>
<evidence type="ECO:0000313" key="11">
    <source>
        <dbReference type="RefSeq" id="XP_013404265.1"/>
    </source>
</evidence>
<evidence type="ECO:0000256" key="6">
    <source>
        <dbReference type="ARBA" id="ARBA00023328"/>
    </source>
</evidence>
<dbReference type="GeneID" id="106169371"/>
<evidence type="ECO:0000256" key="8">
    <source>
        <dbReference type="SAM" id="Coils"/>
    </source>
</evidence>
<keyword evidence="10" id="KW-1185">Reference proteome</keyword>
<evidence type="ECO:0000259" key="9">
    <source>
        <dbReference type="Pfam" id="PF05837"/>
    </source>
</evidence>
<feature type="domain" description="Centromere protein H C-terminal" evidence="9">
    <location>
        <begin position="41"/>
        <end position="231"/>
    </location>
</feature>
<evidence type="ECO:0000256" key="5">
    <source>
        <dbReference type="ARBA" id="ARBA00023242"/>
    </source>
</evidence>
<name>A0A1S3J1E3_LINAN</name>
<evidence type="ECO:0000256" key="1">
    <source>
        <dbReference type="ARBA" id="ARBA00004123"/>
    </source>
</evidence>
<accession>A0A1S3J1E3</accession>
<reference evidence="11" key="1">
    <citation type="submission" date="2025-08" db="UniProtKB">
        <authorList>
            <consortium name="RefSeq"/>
        </authorList>
    </citation>
    <scope>IDENTIFICATION</scope>
    <source>
        <tissue evidence="11">Gonads</tissue>
    </source>
</reference>
<comment type="subcellular location">
    <subcellularLocation>
        <location evidence="2">Chromosome</location>
        <location evidence="2">Centromere</location>
        <location evidence="2">Kinetochore</location>
    </subcellularLocation>
    <subcellularLocation>
        <location evidence="1">Nucleus</location>
    </subcellularLocation>
</comment>
<dbReference type="PANTHER" id="PTHR48122:SF1">
    <property type="entry name" value="CENTROMERE PROTEIN H"/>
    <property type="match status" value="1"/>
</dbReference>
<dbReference type="OrthoDB" id="2274804at2759"/>
<keyword evidence="6" id="KW-0137">Centromere</keyword>
<feature type="coiled-coil region" evidence="8">
    <location>
        <begin position="152"/>
        <end position="203"/>
    </location>
</feature>
<dbReference type="RefSeq" id="XP_013404265.1">
    <property type="nucleotide sequence ID" value="XM_013548811.1"/>
</dbReference>
<dbReference type="InterPro" id="IPR008426">
    <property type="entry name" value="CENP-H_C"/>
</dbReference>
<keyword evidence="5" id="KW-0539">Nucleus</keyword>
<evidence type="ECO:0000256" key="4">
    <source>
        <dbReference type="ARBA" id="ARBA00022838"/>
    </source>
</evidence>
<dbReference type="AlphaFoldDB" id="A0A1S3J1E3"/>
<dbReference type="Proteomes" id="UP000085678">
    <property type="component" value="Unplaced"/>
</dbReference>
<organism evidence="10 11">
    <name type="scientific">Lingula anatina</name>
    <name type="common">Brachiopod</name>
    <name type="synonym">Lingula unguis</name>
    <dbReference type="NCBI Taxonomy" id="7574"/>
    <lineage>
        <taxon>Eukaryota</taxon>
        <taxon>Metazoa</taxon>
        <taxon>Spiralia</taxon>
        <taxon>Lophotrochozoa</taxon>
        <taxon>Brachiopoda</taxon>
        <taxon>Linguliformea</taxon>
        <taxon>Lingulata</taxon>
        <taxon>Lingulida</taxon>
        <taxon>Linguloidea</taxon>
        <taxon>Lingulidae</taxon>
        <taxon>Lingula</taxon>
    </lineage>
</organism>
<gene>
    <name evidence="11" type="primary">LOC106169371</name>
</gene>
<dbReference type="GO" id="GO:0007052">
    <property type="term" value="P:mitotic spindle organization"/>
    <property type="evidence" value="ECO:0007669"/>
    <property type="project" value="TreeGrafter"/>
</dbReference>
<dbReference type="InterPro" id="IPR040034">
    <property type="entry name" value="CENP-H"/>
</dbReference>
<evidence type="ECO:0000256" key="3">
    <source>
        <dbReference type="ARBA" id="ARBA00022454"/>
    </source>
</evidence>
<dbReference type="GO" id="GO:0005634">
    <property type="term" value="C:nucleus"/>
    <property type="evidence" value="ECO:0007669"/>
    <property type="project" value="UniProtKB-SubCell"/>
</dbReference>
<sequence>MSSPEQSEEEISLSADEIILQLQKTREWLNTVMVDYHAKLESAKDSARPGNNIDQIQERITELQKELLDASTNLKQKEQIVKRMQLGECLSQNLLSACDGDQGAGDLVTRNKETESLLPLVQRQMELVTKILGIHKAMQTMHVTVGCYQKDRLQMMKQCRELLAQAEKQNEEKQQRGADFQQNEEIQDAKRSLEEECSKIEMQRHVLQGLILGSGIHWAEDEKLKKLVISLGQPLDL</sequence>
<dbReference type="Pfam" id="PF05837">
    <property type="entry name" value="CENP-H"/>
    <property type="match status" value="1"/>
</dbReference>
<dbReference type="GO" id="GO:0043515">
    <property type="term" value="F:kinetochore binding"/>
    <property type="evidence" value="ECO:0007669"/>
    <property type="project" value="TreeGrafter"/>
</dbReference>
<dbReference type="GO" id="GO:0007059">
    <property type="term" value="P:chromosome segregation"/>
    <property type="evidence" value="ECO:0007669"/>
    <property type="project" value="TreeGrafter"/>
</dbReference>